<reference evidence="5 6" key="1">
    <citation type="journal article" date="2021" name="BMC Genomics">
        <title>Datura genome reveals duplications of psychoactive alkaloid biosynthetic genes and high mutation rate following tissue culture.</title>
        <authorList>
            <person name="Rajewski A."/>
            <person name="Carter-House D."/>
            <person name="Stajich J."/>
            <person name="Litt A."/>
        </authorList>
    </citation>
    <scope>NUCLEOTIDE SEQUENCE [LARGE SCALE GENOMIC DNA]</scope>
    <source>
        <strain evidence="5">AR-01</strain>
    </source>
</reference>
<evidence type="ECO:0000256" key="1">
    <source>
        <dbReference type="ARBA" id="ARBA00001933"/>
    </source>
</evidence>
<comment type="cofactor">
    <cofactor evidence="1">
        <name>pyridoxal 5'-phosphate</name>
        <dbReference type="ChEBI" id="CHEBI:597326"/>
    </cofactor>
</comment>
<dbReference type="Gene3D" id="3.40.640.10">
    <property type="entry name" value="Type I PLP-dependent aspartate aminotransferase-like (Major domain)"/>
    <property type="match status" value="1"/>
</dbReference>
<evidence type="ECO:0000256" key="3">
    <source>
        <dbReference type="ARBA" id="ARBA00022679"/>
    </source>
</evidence>
<name>A0ABS8T4C9_DATST</name>
<dbReference type="InterPro" id="IPR019942">
    <property type="entry name" value="DapL/ALD1"/>
</dbReference>
<dbReference type="EMBL" id="JACEIK010001124">
    <property type="protein sequence ID" value="MCD7466242.1"/>
    <property type="molecule type" value="Genomic_DNA"/>
</dbReference>
<organism evidence="5 6">
    <name type="scientific">Datura stramonium</name>
    <name type="common">Jimsonweed</name>
    <name type="synonym">Common thornapple</name>
    <dbReference type="NCBI Taxonomy" id="4076"/>
    <lineage>
        <taxon>Eukaryota</taxon>
        <taxon>Viridiplantae</taxon>
        <taxon>Streptophyta</taxon>
        <taxon>Embryophyta</taxon>
        <taxon>Tracheophyta</taxon>
        <taxon>Spermatophyta</taxon>
        <taxon>Magnoliopsida</taxon>
        <taxon>eudicotyledons</taxon>
        <taxon>Gunneridae</taxon>
        <taxon>Pentapetalae</taxon>
        <taxon>asterids</taxon>
        <taxon>lamiids</taxon>
        <taxon>Solanales</taxon>
        <taxon>Solanaceae</taxon>
        <taxon>Solanoideae</taxon>
        <taxon>Datureae</taxon>
        <taxon>Datura</taxon>
    </lineage>
</organism>
<dbReference type="SUPFAM" id="SSF53383">
    <property type="entry name" value="PLP-dependent transferases"/>
    <property type="match status" value="1"/>
</dbReference>
<accession>A0ABS8T4C9</accession>
<evidence type="ECO:0000313" key="5">
    <source>
        <dbReference type="EMBL" id="MCD7466242.1"/>
    </source>
</evidence>
<dbReference type="PANTHER" id="PTHR43144">
    <property type="entry name" value="AMINOTRANSFERASE"/>
    <property type="match status" value="1"/>
</dbReference>
<keyword evidence="6" id="KW-1185">Reference proteome</keyword>
<comment type="caution">
    <text evidence="5">The sequence shown here is derived from an EMBL/GenBank/DDBJ whole genome shotgun (WGS) entry which is preliminary data.</text>
</comment>
<sequence length="164" mass="18494">MSNAPEHKILHREIKHVEKYPNAKVISLGVGDTTQPLPQPVALSIQYCSYNALVVRCKEEYRFLNDKDENKEYARGLSTPQGYSGYGLEQRGQELRRAIAETLYKHLSVEDTEIFVSDGAQCDLSRVQLLLGSNVSIAVQDPSFPVSYSCSYFSSHPNEEEINH</sequence>
<dbReference type="InterPro" id="IPR015421">
    <property type="entry name" value="PyrdxlP-dep_Trfase_major"/>
</dbReference>
<evidence type="ECO:0008006" key="7">
    <source>
        <dbReference type="Google" id="ProtNLM"/>
    </source>
</evidence>
<keyword evidence="2" id="KW-0032">Aminotransferase</keyword>
<dbReference type="Proteomes" id="UP000823775">
    <property type="component" value="Unassembled WGS sequence"/>
</dbReference>
<gene>
    <name evidence="5" type="ORF">HAX54_002779</name>
</gene>
<protein>
    <recommendedName>
        <fullName evidence="7">Aminotransferase class I/classII domain-containing protein</fullName>
    </recommendedName>
</protein>
<keyword evidence="4" id="KW-0663">Pyridoxal phosphate</keyword>
<keyword evidence="3" id="KW-0808">Transferase</keyword>
<proteinExistence type="predicted"/>
<evidence type="ECO:0000256" key="2">
    <source>
        <dbReference type="ARBA" id="ARBA00022576"/>
    </source>
</evidence>
<evidence type="ECO:0000313" key="6">
    <source>
        <dbReference type="Proteomes" id="UP000823775"/>
    </source>
</evidence>
<evidence type="ECO:0000256" key="4">
    <source>
        <dbReference type="ARBA" id="ARBA00022898"/>
    </source>
</evidence>
<dbReference type="InterPro" id="IPR015424">
    <property type="entry name" value="PyrdxlP-dep_Trfase"/>
</dbReference>